<dbReference type="HOGENOM" id="CLU_2814317_0_0_1"/>
<feature type="region of interest" description="Disordered" evidence="1">
    <location>
        <begin position="1"/>
        <end position="26"/>
    </location>
</feature>
<keyword evidence="3" id="KW-1185">Reference proteome</keyword>
<name>A0A0C3Q7G4_9AGAM</name>
<evidence type="ECO:0000313" key="3">
    <source>
        <dbReference type="Proteomes" id="UP000054248"/>
    </source>
</evidence>
<protein>
    <submittedName>
        <fullName evidence="2">Uncharacterized protein</fullName>
    </submittedName>
</protein>
<gene>
    <name evidence="2" type="ORF">M407DRAFT_245983</name>
</gene>
<proteinExistence type="predicted"/>
<feature type="region of interest" description="Disordered" evidence="1">
    <location>
        <begin position="46"/>
        <end position="67"/>
    </location>
</feature>
<reference evidence="3" key="2">
    <citation type="submission" date="2015-01" db="EMBL/GenBank/DDBJ databases">
        <title>Evolutionary Origins and Diversification of the Mycorrhizal Mutualists.</title>
        <authorList>
            <consortium name="DOE Joint Genome Institute"/>
            <consortium name="Mycorrhizal Genomics Consortium"/>
            <person name="Kohler A."/>
            <person name="Kuo A."/>
            <person name="Nagy L.G."/>
            <person name="Floudas D."/>
            <person name="Copeland A."/>
            <person name="Barry K.W."/>
            <person name="Cichocki N."/>
            <person name="Veneault-Fourrey C."/>
            <person name="LaButti K."/>
            <person name="Lindquist E.A."/>
            <person name="Lipzen A."/>
            <person name="Lundell T."/>
            <person name="Morin E."/>
            <person name="Murat C."/>
            <person name="Riley R."/>
            <person name="Ohm R."/>
            <person name="Sun H."/>
            <person name="Tunlid A."/>
            <person name="Henrissat B."/>
            <person name="Grigoriev I.V."/>
            <person name="Hibbett D.S."/>
            <person name="Martin F."/>
        </authorList>
    </citation>
    <scope>NUCLEOTIDE SEQUENCE [LARGE SCALE GENOMIC DNA]</scope>
    <source>
        <strain evidence="3">MUT 4182</strain>
    </source>
</reference>
<organism evidence="2 3">
    <name type="scientific">Tulasnella calospora MUT 4182</name>
    <dbReference type="NCBI Taxonomy" id="1051891"/>
    <lineage>
        <taxon>Eukaryota</taxon>
        <taxon>Fungi</taxon>
        <taxon>Dikarya</taxon>
        <taxon>Basidiomycota</taxon>
        <taxon>Agaricomycotina</taxon>
        <taxon>Agaricomycetes</taxon>
        <taxon>Cantharellales</taxon>
        <taxon>Tulasnellaceae</taxon>
        <taxon>Tulasnella</taxon>
    </lineage>
</organism>
<dbReference type="AlphaFoldDB" id="A0A0C3Q7G4"/>
<dbReference type="EMBL" id="KN823194">
    <property type="protein sequence ID" value="KIO19971.1"/>
    <property type="molecule type" value="Genomic_DNA"/>
</dbReference>
<accession>A0A0C3Q7G4</accession>
<evidence type="ECO:0000256" key="1">
    <source>
        <dbReference type="SAM" id="MobiDB-lite"/>
    </source>
</evidence>
<sequence>MEARKGEGVEMMVSEEPLTSGEFSMVDSKSESLEVRILMVHIGPATEETERHDEENDGCLFRRSVSR</sequence>
<evidence type="ECO:0000313" key="2">
    <source>
        <dbReference type="EMBL" id="KIO19971.1"/>
    </source>
</evidence>
<dbReference type="Proteomes" id="UP000054248">
    <property type="component" value="Unassembled WGS sequence"/>
</dbReference>
<reference evidence="2 3" key="1">
    <citation type="submission" date="2014-04" db="EMBL/GenBank/DDBJ databases">
        <authorList>
            <consortium name="DOE Joint Genome Institute"/>
            <person name="Kuo A."/>
            <person name="Girlanda M."/>
            <person name="Perotto S."/>
            <person name="Kohler A."/>
            <person name="Nagy L.G."/>
            <person name="Floudas D."/>
            <person name="Copeland A."/>
            <person name="Barry K.W."/>
            <person name="Cichocki N."/>
            <person name="Veneault-Fourrey C."/>
            <person name="LaButti K."/>
            <person name="Lindquist E.A."/>
            <person name="Lipzen A."/>
            <person name="Lundell T."/>
            <person name="Morin E."/>
            <person name="Murat C."/>
            <person name="Sun H."/>
            <person name="Tunlid A."/>
            <person name="Henrissat B."/>
            <person name="Grigoriev I.V."/>
            <person name="Hibbett D.S."/>
            <person name="Martin F."/>
            <person name="Nordberg H.P."/>
            <person name="Cantor M.N."/>
            <person name="Hua S.X."/>
        </authorList>
    </citation>
    <scope>NUCLEOTIDE SEQUENCE [LARGE SCALE GENOMIC DNA]</scope>
    <source>
        <strain evidence="2 3">MUT 4182</strain>
    </source>
</reference>